<dbReference type="AlphaFoldDB" id="E2C4R7"/>
<dbReference type="Gene3D" id="3.30.420.10">
    <property type="entry name" value="Ribonuclease H-like superfamily/Ribonuclease H"/>
    <property type="match status" value="1"/>
</dbReference>
<dbReference type="OMA" id="FQRIDKH"/>
<dbReference type="InParanoid" id="E2C4R7"/>
<organism evidence="2">
    <name type="scientific">Harpegnathos saltator</name>
    <name type="common">Jerdon's jumping ant</name>
    <dbReference type="NCBI Taxonomy" id="610380"/>
    <lineage>
        <taxon>Eukaryota</taxon>
        <taxon>Metazoa</taxon>
        <taxon>Ecdysozoa</taxon>
        <taxon>Arthropoda</taxon>
        <taxon>Hexapoda</taxon>
        <taxon>Insecta</taxon>
        <taxon>Pterygota</taxon>
        <taxon>Neoptera</taxon>
        <taxon>Endopterygota</taxon>
        <taxon>Hymenoptera</taxon>
        <taxon>Apocrita</taxon>
        <taxon>Aculeata</taxon>
        <taxon>Formicoidea</taxon>
        <taxon>Formicidae</taxon>
        <taxon>Ponerinae</taxon>
        <taxon>Ponerini</taxon>
        <taxon>Harpegnathos</taxon>
    </lineage>
</organism>
<feature type="non-terminal residue" evidence="1">
    <location>
        <position position="71"/>
    </location>
</feature>
<proteinExistence type="predicted"/>
<dbReference type="EMBL" id="GL452577">
    <property type="protein sequence ID" value="EFN77063.1"/>
    <property type="molecule type" value="Genomic_DNA"/>
</dbReference>
<keyword evidence="2" id="KW-1185">Reference proteome</keyword>
<protein>
    <submittedName>
        <fullName evidence="1">Transposable element Tc1 transposase</fullName>
    </submittedName>
</protein>
<reference evidence="1 2" key="1">
    <citation type="journal article" date="2010" name="Science">
        <title>Genomic comparison of the ants Camponotus floridanus and Harpegnathos saltator.</title>
        <authorList>
            <person name="Bonasio R."/>
            <person name="Zhang G."/>
            <person name="Ye C."/>
            <person name="Mutti N.S."/>
            <person name="Fang X."/>
            <person name="Qin N."/>
            <person name="Donahue G."/>
            <person name="Yang P."/>
            <person name="Li Q."/>
            <person name="Li C."/>
            <person name="Zhang P."/>
            <person name="Huang Z."/>
            <person name="Berger S.L."/>
            <person name="Reinberg D."/>
            <person name="Wang J."/>
            <person name="Liebig J."/>
        </authorList>
    </citation>
    <scope>NUCLEOTIDE SEQUENCE [LARGE SCALE GENOMIC DNA]</scope>
    <source>
        <strain evidence="1 2">R22 G/1</strain>
    </source>
</reference>
<feature type="non-terminal residue" evidence="1">
    <location>
        <position position="1"/>
    </location>
</feature>
<dbReference type="Proteomes" id="UP000008237">
    <property type="component" value="Unassembled WGS sequence"/>
</dbReference>
<dbReference type="GO" id="GO:0003676">
    <property type="term" value="F:nucleic acid binding"/>
    <property type="evidence" value="ECO:0007669"/>
    <property type="project" value="InterPro"/>
</dbReference>
<sequence length="71" mass="8712">FFQNCKKEVLEWPPQSPDLNLIENLWSLLDAEIPLEKRSNKEEFLNELQLKFQRIDKHYLEKLVENMLRRI</sequence>
<dbReference type="InterPro" id="IPR036397">
    <property type="entry name" value="RNaseH_sf"/>
</dbReference>
<gene>
    <name evidence="1" type="ORF">EAI_05087</name>
</gene>
<evidence type="ECO:0000313" key="2">
    <source>
        <dbReference type="Proteomes" id="UP000008237"/>
    </source>
</evidence>
<evidence type="ECO:0000313" key="1">
    <source>
        <dbReference type="EMBL" id="EFN77063.1"/>
    </source>
</evidence>
<accession>E2C4R7</accession>
<name>E2C4R7_HARSA</name>